<organism evidence="1 2">
    <name type="scientific">Pedobacter metabolipauper</name>
    <dbReference type="NCBI Taxonomy" id="425513"/>
    <lineage>
        <taxon>Bacteria</taxon>
        <taxon>Pseudomonadati</taxon>
        <taxon>Bacteroidota</taxon>
        <taxon>Sphingobacteriia</taxon>
        <taxon>Sphingobacteriales</taxon>
        <taxon>Sphingobacteriaceae</taxon>
        <taxon>Pedobacter</taxon>
    </lineage>
</organism>
<proteinExistence type="predicted"/>
<sequence length="169" mass="18800">MKKLFGILLILVVQSGLIYAQEKPLTIILLRHAEKENDGTKDPALSEKGKQFAQKISSVLAEVRIDAAYSTSYKRTNQTIAQLAAKNQVAVKTYDPSKSNELIREIERSGNKTIVISGHSNTVNLIYNLLIKDNPIKELGDDEYRKVFIITYDPAAPSKSTALKLDLNP</sequence>
<dbReference type="Proteomes" id="UP000295620">
    <property type="component" value="Unassembled WGS sequence"/>
</dbReference>
<keyword evidence="2" id="KW-1185">Reference proteome</keyword>
<dbReference type="RefSeq" id="WP_133576305.1">
    <property type="nucleotide sequence ID" value="NZ_SNYC01000004.1"/>
</dbReference>
<dbReference type="InterPro" id="IPR029033">
    <property type="entry name" value="His_PPase_superfam"/>
</dbReference>
<protein>
    <submittedName>
        <fullName evidence="1">Histidine phosphatase superfamily protein (Branch 1)</fullName>
    </submittedName>
</protein>
<name>A0A4R6SWF8_9SPHI</name>
<evidence type="ECO:0000313" key="2">
    <source>
        <dbReference type="Proteomes" id="UP000295620"/>
    </source>
</evidence>
<dbReference type="SMART" id="SM00855">
    <property type="entry name" value="PGAM"/>
    <property type="match status" value="1"/>
</dbReference>
<dbReference type="Gene3D" id="3.40.50.1240">
    <property type="entry name" value="Phosphoglycerate mutase-like"/>
    <property type="match status" value="1"/>
</dbReference>
<gene>
    <name evidence="1" type="ORF">ATK78_2454</name>
</gene>
<dbReference type="AlphaFoldDB" id="A0A4R6SWF8"/>
<evidence type="ECO:0000313" key="1">
    <source>
        <dbReference type="EMBL" id="TDQ10288.1"/>
    </source>
</evidence>
<comment type="caution">
    <text evidence="1">The sequence shown here is derived from an EMBL/GenBank/DDBJ whole genome shotgun (WGS) entry which is preliminary data.</text>
</comment>
<dbReference type="InterPro" id="IPR013078">
    <property type="entry name" value="His_Pase_superF_clade-1"/>
</dbReference>
<dbReference type="CDD" id="cd07067">
    <property type="entry name" value="HP_PGM_like"/>
    <property type="match status" value="1"/>
</dbReference>
<reference evidence="1 2" key="1">
    <citation type="submission" date="2019-03" db="EMBL/GenBank/DDBJ databases">
        <title>Genomic Encyclopedia of Archaeal and Bacterial Type Strains, Phase II (KMG-II): from individual species to whole genera.</title>
        <authorList>
            <person name="Goeker M."/>
        </authorList>
    </citation>
    <scope>NUCLEOTIDE SEQUENCE [LARGE SCALE GENOMIC DNA]</scope>
    <source>
        <strain evidence="1 2">DSM 19035</strain>
    </source>
</reference>
<dbReference type="Pfam" id="PF00300">
    <property type="entry name" value="His_Phos_1"/>
    <property type="match status" value="1"/>
</dbReference>
<dbReference type="OrthoDB" id="3296006at2"/>
<accession>A0A4R6SWF8</accession>
<dbReference type="SUPFAM" id="SSF53254">
    <property type="entry name" value="Phosphoglycerate mutase-like"/>
    <property type="match status" value="1"/>
</dbReference>
<dbReference type="EMBL" id="SNYC01000004">
    <property type="protein sequence ID" value="TDQ10288.1"/>
    <property type="molecule type" value="Genomic_DNA"/>
</dbReference>